<dbReference type="Proteomes" id="UP000294678">
    <property type="component" value="Unassembled WGS sequence"/>
</dbReference>
<dbReference type="PANTHER" id="PTHR36307:SF1">
    <property type="entry name" value="FLAGELLA BASAL BODY P-RING FORMATION PROTEIN FLGA"/>
    <property type="match status" value="1"/>
</dbReference>
<feature type="domain" description="Flagella basal body P-ring formation protein FlgA SAF" evidence="1">
    <location>
        <begin position="195"/>
        <end position="312"/>
    </location>
</feature>
<name>A0AA46I618_9FUSO</name>
<evidence type="ECO:0000259" key="1">
    <source>
        <dbReference type="Pfam" id="PF13144"/>
    </source>
</evidence>
<dbReference type="GO" id="GO:0044780">
    <property type="term" value="P:bacterial-type flagellum assembly"/>
    <property type="evidence" value="ECO:0007669"/>
    <property type="project" value="InterPro"/>
</dbReference>
<dbReference type="InterPro" id="IPR017585">
    <property type="entry name" value="SAF_FlgA"/>
</dbReference>
<sequence length="314" mass="36867">MKINKFSIKMIVMLSFLFITTNIFALNILKNVVVNRKNVYLSDIILTTDTDQYNKSKKVLITELNEPGSIKEINGDYISLKLRSITNEKLVIPNKIIIKRNFEYIEKIKLKKIILEKVEEIYNNENYYIEVIINGGNKIKITKGKKEYELESTRLKDKKLGKYRVALNIVADNEVQQKIYFILDVKAKLIEYRLKENVKKGELFTLDKVEKREKYVYYKSYNNIIDIDKIKTMIYKNDFYKNHILSNSDFEIKKLIKKGERVKIKVNYNGIKIEDVAIAMEDGIEGQTIEVKNLRSNKIFYGKVSESGEILVEK</sequence>
<protein>
    <submittedName>
        <fullName evidence="2">Flagella basal body P-ring formation protein FlgA</fullName>
    </submittedName>
</protein>
<dbReference type="AlphaFoldDB" id="A0AA46I618"/>
<evidence type="ECO:0000313" key="2">
    <source>
        <dbReference type="EMBL" id="TDT71565.1"/>
    </source>
</evidence>
<dbReference type="RefSeq" id="WP_134112825.1">
    <property type="nucleotide sequence ID" value="NZ_SOBG01000003.1"/>
</dbReference>
<reference evidence="2 3" key="1">
    <citation type="submission" date="2019-03" db="EMBL/GenBank/DDBJ databases">
        <title>Genomic Encyclopedia of Type Strains, Phase IV (KMG-IV): sequencing the most valuable type-strain genomes for metagenomic binning, comparative biology and taxonomic classification.</title>
        <authorList>
            <person name="Goeker M."/>
        </authorList>
    </citation>
    <scope>NUCLEOTIDE SEQUENCE [LARGE SCALE GENOMIC DNA]</scope>
    <source>
        <strain evidence="2 3">DSM 100055</strain>
    </source>
</reference>
<keyword evidence="3" id="KW-1185">Reference proteome</keyword>
<accession>A0AA46I618</accession>
<evidence type="ECO:0000313" key="3">
    <source>
        <dbReference type="Proteomes" id="UP000294678"/>
    </source>
</evidence>
<keyword evidence="2" id="KW-0969">Cilium</keyword>
<dbReference type="Pfam" id="PF13144">
    <property type="entry name" value="ChapFlgA"/>
    <property type="match status" value="1"/>
</dbReference>
<keyword evidence="2" id="KW-0966">Cell projection</keyword>
<keyword evidence="2" id="KW-0282">Flagellum</keyword>
<dbReference type="NCBIfam" id="TIGR03170">
    <property type="entry name" value="flgA_cterm"/>
    <property type="match status" value="1"/>
</dbReference>
<dbReference type="Gene3D" id="2.30.30.760">
    <property type="match status" value="1"/>
</dbReference>
<organism evidence="2 3">
    <name type="scientific">Hypnocyclicus thermotrophus</name>
    <dbReference type="NCBI Taxonomy" id="1627895"/>
    <lineage>
        <taxon>Bacteria</taxon>
        <taxon>Fusobacteriati</taxon>
        <taxon>Fusobacteriota</taxon>
        <taxon>Fusobacteriia</taxon>
        <taxon>Fusobacteriales</taxon>
        <taxon>Fusobacteriaceae</taxon>
        <taxon>Hypnocyclicus</taxon>
    </lineage>
</organism>
<dbReference type="PANTHER" id="PTHR36307">
    <property type="entry name" value="FLAGELLA BASAL BODY P-RING FORMATION PROTEIN FLGA"/>
    <property type="match status" value="1"/>
</dbReference>
<dbReference type="EMBL" id="SOBG01000003">
    <property type="protein sequence ID" value="TDT71565.1"/>
    <property type="molecule type" value="Genomic_DNA"/>
</dbReference>
<proteinExistence type="predicted"/>
<dbReference type="InterPro" id="IPR039246">
    <property type="entry name" value="Flagellar_FlgA"/>
</dbReference>
<comment type="caution">
    <text evidence="2">The sequence shown here is derived from an EMBL/GenBank/DDBJ whole genome shotgun (WGS) entry which is preliminary data.</text>
</comment>
<gene>
    <name evidence="2" type="ORF">EV215_0943</name>
</gene>